<dbReference type="AlphaFoldDB" id="A0AAD9IYS9"/>
<dbReference type="EMBL" id="JAODUP010000886">
    <property type="protein sequence ID" value="KAK2143028.1"/>
    <property type="molecule type" value="Genomic_DNA"/>
</dbReference>
<sequence length="290" mass="33401">MPGFDQTLLWAEELADIASLIHENVPDRRELAKIREFIFHISRLLHSSDVKATSPLVLRMLPYLHRAVSNAEKCVNVHSTFELITSMYHHLPAEASSQIHLVGLIANIRLRLTEMRSTVAWFSDKVINMLDIDIYKRGYLSVCSVFELNRNLNDISHLIEKCQADLTKGRELVANKEDPESAAPALDKYREELTIVDNRHRLLQIELSEWKNNFANSSYLLMYTIGPYRVLTISIVILTGLLSLFVMEYKVIYLYFLFVLLICFLRWCLFVSASACRDLMITVHHVCGSI</sequence>
<evidence type="ECO:0000313" key="3">
    <source>
        <dbReference type="Proteomes" id="UP001208570"/>
    </source>
</evidence>
<comment type="caution">
    <text evidence="2">The sequence shown here is derived from an EMBL/GenBank/DDBJ whole genome shotgun (WGS) entry which is preliminary data.</text>
</comment>
<feature type="transmembrane region" description="Helical" evidence="1">
    <location>
        <begin position="228"/>
        <end position="246"/>
    </location>
</feature>
<organism evidence="2 3">
    <name type="scientific">Paralvinella palmiformis</name>
    <dbReference type="NCBI Taxonomy" id="53620"/>
    <lineage>
        <taxon>Eukaryota</taxon>
        <taxon>Metazoa</taxon>
        <taxon>Spiralia</taxon>
        <taxon>Lophotrochozoa</taxon>
        <taxon>Annelida</taxon>
        <taxon>Polychaeta</taxon>
        <taxon>Sedentaria</taxon>
        <taxon>Canalipalpata</taxon>
        <taxon>Terebellida</taxon>
        <taxon>Terebelliformia</taxon>
        <taxon>Alvinellidae</taxon>
        <taxon>Paralvinella</taxon>
    </lineage>
</organism>
<keyword evidence="1" id="KW-1133">Transmembrane helix</keyword>
<keyword evidence="1" id="KW-0812">Transmembrane</keyword>
<evidence type="ECO:0000256" key="1">
    <source>
        <dbReference type="SAM" id="Phobius"/>
    </source>
</evidence>
<keyword evidence="3" id="KW-1185">Reference proteome</keyword>
<gene>
    <name evidence="2" type="ORF">LSH36_886g00007</name>
</gene>
<evidence type="ECO:0000313" key="2">
    <source>
        <dbReference type="EMBL" id="KAK2143028.1"/>
    </source>
</evidence>
<feature type="transmembrane region" description="Helical" evidence="1">
    <location>
        <begin position="252"/>
        <end position="271"/>
    </location>
</feature>
<name>A0AAD9IYS9_9ANNE</name>
<protein>
    <submittedName>
        <fullName evidence="2">Uncharacterized protein</fullName>
    </submittedName>
</protein>
<reference evidence="2" key="1">
    <citation type="journal article" date="2023" name="Mol. Biol. Evol.">
        <title>Third-Generation Sequencing Reveals the Adaptive Role of the Epigenome in Three Deep-Sea Polychaetes.</title>
        <authorList>
            <person name="Perez M."/>
            <person name="Aroh O."/>
            <person name="Sun Y."/>
            <person name="Lan Y."/>
            <person name="Juniper S.K."/>
            <person name="Young C.R."/>
            <person name="Angers B."/>
            <person name="Qian P.Y."/>
        </authorList>
    </citation>
    <scope>NUCLEOTIDE SEQUENCE</scope>
    <source>
        <strain evidence="2">P08H-3</strain>
    </source>
</reference>
<keyword evidence="1" id="KW-0472">Membrane</keyword>
<accession>A0AAD9IYS9</accession>
<proteinExistence type="predicted"/>
<dbReference type="Proteomes" id="UP001208570">
    <property type="component" value="Unassembled WGS sequence"/>
</dbReference>